<reference evidence="1 2" key="1">
    <citation type="submission" date="2018-06" db="EMBL/GenBank/DDBJ databases">
        <authorList>
            <consortium name="Pathogen Informatics"/>
            <person name="Doyle S."/>
        </authorList>
    </citation>
    <scope>NUCLEOTIDE SEQUENCE [LARGE SCALE GENOMIC DNA]</scope>
    <source>
        <strain evidence="1 2">NCTC9617</strain>
    </source>
</reference>
<name>A0A378FZD9_KLEPN</name>
<protein>
    <submittedName>
        <fullName evidence="1">Uncharacterized protein</fullName>
    </submittedName>
</protein>
<dbReference type="EMBL" id="UGNC01000005">
    <property type="protein sequence ID" value="STW49169.1"/>
    <property type="molecule type" value="Genomic_DNA"/>
</dbReference>
<proteinExistence type="predicted"/>
<dbReference type="Proteomes" id="UP000255167">
    <property type="component" value="Unassembled WGS sequence"/>
</dbReference>
<accession>A0A378FZD9</accession>
<gene>
    <name evidence="1" type="ORF">NCTC9617_05794</name>
</gene>
<evidence type="ECO:0000313" key="1">
    <source>
        <dbReference type="EMBL" id="STW49169.1"/>
    </source>
</evidence>
<evidence type="ECO:0000313" key="2">
    <source>
        <dbReference type="Proteomes" id="UP000255167"/>
    </source>
</evidence>
<dbReference type="AlphaFoldDB" id="A0A378FZD9"/>
<sequence length="48" mass="5544">MANQMRLIMSQIYLQKLLHPLLAGGYVAQPQMAQRFNKQAVLQMSLLR</sequence>
<organism evidence="1 2">
    <name type="scientific">Klebsiella pneumoniae</name>
    <dbReference type="NCBI Taxonomy" id="573"/>
    <lineage>
        <taxon>Bacteria</taxon>
        <taxon>Pseudomonadati</taxon>
        <taxon>Pseudomonadota</taxon>
        <taxon>Gammaproteobacteria</taxon>
        <taxon>Enterobacterales</taxon>
        <taxon>Enterobacteriaceae</taxon>
        <taxon>Klebsiella/Raoultella group</taxon>
        <taxon>Klebsiella</taxon>
        <taxon>Klebsiella pneumoniae complex</taxon>
    </lineage>
</organism>